<dbReference type="GO" id="GO:0004725">
    <property type="term" value="F:protein tyrosine phosphatase activity"/>
    <property type="evidence" value="ECO:0007669"/>
    <property type="project" value="UniProtKB-EC"/>
</dbReference>
<dbReference type="PROSITE" id="PS50055">
    <property type="entry name" value="TYR_PHOSPHATASE_PTP"/>
    <property type="match status" value="2"/>
</dbReference>
<dbReference type="PANTHER" id="PTHR19134:SF562">
    <property type="entry name" value="PROTEIN-TYROSINE-PHOSPHATASE"/>
    <property type="match status" value="1"/>
</dbReference>
<dbReference type="RefSeq" id="XP_022318788.1">
    <property type="nucleotide sequence ID" value="XM_022463080.1"/>
</dbReference>
<dbReference type="Gene3D" id="2.60.120.260">
    <property type="entry name" value="Galactose-binding domain-like"/>
    <property type="match status" value="1"/>
</dbReference>
<dbReference type="PANTHER" id="PTHR19134">
    <property type="entry name" value="RECEPTOR-TYPE TYROSINE-PROTEIN PHOSPHATASE"/>
    <property type="match status" value="1"/>
</dbReference>
<dbReference type="Pfam" id="PF00102">
    <property type="entry name" value="Y_phosphatase"/>
    <property type="match status" value="2"/>
</dbReference>
<dbReference type="Proteomes" id="UP000694844">
    <property type="component" value="Chromosome 2"/>
</dbReference>
<dbReference type="SMART" id="SM00194">
    <property type="entry name" value="PTPc"/>
    <property type="match status" value="2"/>
</dbReference>
<protein>
    <recommendedName>
        <fullName evidence="2">protein-tyrosine-phosphatase</fullName>
        <ecNumber evidence="2">3.1.3.48</ecNumber>
    </recommendedName>
</protein>
<feature type="domain" description="Tyrosine-protein phosphatase" evidence="7">
    <location>
        <begin position="713"/>
        <end position="966"/>
    </location>
</feature>
<gene>
    <name evidence="10" type="primary">LOC111121708</name>
</gene>
<evidence type="ECO:0000313" key="9">
    <source>
        <dbReference type="Proteomes" id="UP000694844"/>
    </source>
</evidence>
<feature type="domain" description="Tyrosine-protein phosphatase" evidence="7">
    <location>
        <begin position="994"/>
        <end position="1251"/>
    </location>
</feature>
<proteinExistence type="inferred from homology"/>
<dbReference type="Gene3D" id="2.170.300.10">
    <property type="entry name" value="Tie2 ligand-binding domain superfamily"/>
    <property type="match status" value="3"/>
</dbReference>
<feature type="domain" description="Tyrosine specific protein phosphatases" evidence="8">
    <location>
        <begin position="1169"/>
        <end position="1242"/>
    </location>
</feature>
<dbReference type="InterPro" id="IPR029021">
    <property type="entry name" value="Prot-tyrosine_phosphatase-like"/>
</dbReference>
<keyword evidence="4" id="KW-0904">Protein phosphatase</keyword>
<dbReference type="InterPro" id="IPR016130">
    <property type="entry name" value="Tyr_Pase_AS"/>
</dbReference>
<dbReference type="SMART" id="SM00181">
    <property type="entry name" value="EGF"/>
    <property type="match status" value="8"/>
</dbReference>
<dbReference type="InterPro" id="IPR000742">
    <property type="entry name" value="EGF"/>
</dbReference>
<dbReference type="SMART" id="SM00404">
    <property type="entry name" value="PTPc_motif"/>
    <property type="match status" value="2"/>
</dbReference>
<evidence type="ECO:0000256" key="4">
    <source>
        <dbReference type="ARBA" id="ARBA00022912"/>
    </source>
</evidence>
<dbReference type="CDD" id="cd00047">
    <property type="entry name" value="PTPc"/>
    <property type="match status" value="1"/>
</dbReference>
<accession>A0A8B8CSJ8</accession>
<dbReference type="PRINTS" id="PR00700">
    <property type="entry name" value="PRTYPHPHTASE"/>
</dbReference>
<evidence type="ECO:0000256" key="3">
    <source>
        <dbReference type="ARBA" id="ARBA00022801"/>
    </source>
</evidence>
<evidence type="ECO:0000256" key="2">
    <source>
        <dbReference type="ARBA" id="ARBA00013064"/>
    </source>
</evidence>
<dbReference type="GeneID" id="111121708"/>
<evidence type="ECO:0000256" key="1">
    <source>
        <dbReference type="ARBA" id="ARBA00009580"/>
    </source>
</evidence>
<dbReference type="FunFam" id="3.90.190.10:FF:000102">
    <property type="entry name" value="Receptor-type tyrosine-protein phosphatase"/>
    <property type="match status" value="2"/>
</dbReference>
<evidence type="ECO:0000256" key="6">
    <source>
        <dbReference type="SAM" id="Phobius"/>
    </source>
</evidence>
<keyword evidence="9" id="KW-1185">Reference proteome</keyword>
<comment type="similarity">
    <text evidence="1">Belongs to the protein-tyrosine phosphatase family.</text>
</comment>
<dbReference type="AlphaFoldDB" id="A0A8B8CSJ8"/>
<dbReference type="InterPro" id="IPR000242">
    <property type="entry name" value="PTP_cat"/>
</dbReference>
<dbReference type="Pfam" id="PF22633">
    <property type="entry name" value="F5_F8_type_C_2"/>
    <property type="match status" value="1"/>
</dbReference>
<comment type="catalytic activity">
    <reaction evidence="5">
        <text>O-phospho-L-tyrosyl-[protein] + H2O = L-tyrosyl-[protein] + phosphate</text>
        <dbReference type="Rhea" id="RHEA:10684"/>
        <dbReference type="Rhea" id="RHEA-COMP:10136"/>
        <dbReference type="Rhea" id="RHEA-COMP:20101"/>
        <dbReference type="ChEBI" id="CHEBI:15377"/>
        <dbReference type="ChEBI" id="CHEBI:43474"/>
        <dbReference type="ChEBI" id="CHEBI:46858"/>
        <dbReference type="ChEBI" id="CHEBI:61978"/>
        <dbReference type="EC" id="3.1.3.48"/>
    </reaction>
</comment>
<keyword evidence="3" id="KW-0378">Hydrolase</keyword>
<feature type="domain" description="Tyrosine specific protein phosphatases" evidence="8">
    <location>
        <begin position="883"/>
        <end position="957"/>
    </location>
</feature>
<evidence type="ECO:0000313" key="10">
    <source>
        <dbReference type="RefSeq" id="XP_022318788.1"/>
    </source>
</evidence>
<dbReference type="InterPro" id="IPR000387">
    <property type="entry name" value="Tyr_Pase_dom"/>
</dbReference>
<reference evidence="10" key="1">
    <citation type="submission" date="2025-08" db="UniProtKB">
        <authorList>
            <consortium name="RefSeq"/>
        </authorList>
    </citation>
    <scope>IDENTIFICATION</scope>
    <source>
        <tissue evidence="10">Whole sample</tissue>
    </source>
</reference>
<dbReference type="SUPFAM" id="SSF52799">
    <property type="entry name" value="(Phosphotyrosine protein) phosphatases II"/>
    <property type="match status" value="2"/>
</dbReference>
<dbReference type="EC" id="3.1.3.48" evidence="2"/>
<dbReference type="PROSITE" id="PS50056">
    <property type="entry name" value="TYR_PHOSPHATASE_2"/>
    <property type="match status" value="2"/>
</dbReference>
<name>A0A8B8CSJ8_CRAVI</name>
<dbReference type="InterPro" id="IPR008979">
    <property type="entry name" value="Galactose-bd-like_sf"/>
</dbReference>
<dbReference type="KEGG" id="cvn:111121708"/>
<organism evidence="9 10">
    <name type="scientific">Crassostrea virginica</name>
    <name type="common">Eastern oyster</name>
    <dbReference type="NCBI Taxonomy" id="6565"/>
    <lineage>
        <taxon>Eukaryota</taxon>
        <taxon>Metazoa</taxon>
        <taxon>Spiralia</taxon>
        <taxon>Lophotrochozoa</taxon>
        <taxon>Mollusca</taxon>
        <taxon>Bivalvia</taxon>
        <taxon>Autobranchia</taxon>
        <taxon>Pteriomorphia</taxon>
        <taxon>Ostreida</taxon>
        <taxon>Ostreoidea</taxon>
        <taxon>Ostreidae</taxon>
        <taxon>Crassostrea</taxon>
    </lineage>
</organism>
<dbReference type="Gene3D" id="3.90.190.10">
    <property type="entry name" value="Protein tyrosine phosphatase superfamily"/>
    <property type="match status" value="2"/>
</dbReference>
<evidence type="ECO:0000256" key="5">
    <source>
        <dbReference type="ARBA" id="ARBA00051722"/>
    </source>
</evidence>
<keyword evidence="6" id="KW-0472">Membrane</keyword>
<dbReference type="InterPro" id="IPR003595">
    <property type="entry name" value="Tyr_Pase_cat"/>
</dbReference>
<feature type="transmembrane region" description="Helical" evidence="6">
    <location>
        <begin position="616"/>
        <end position="639"/>
    </location>
</feature>
<keyword evidence="6" id="KW-0812">Transmembrane</keyword>
<dbReference type="PROSITE" id="PS00383">
    <property type="entry name" value="TYR_PHOSPHATASE_1"/>
    <property type="match status" value="1"/>
</dbReference>
<sequence>MKLLRILNFKMTNYLLDMTVWTVFTSWMVQHAAQGSCPMGFFGYLCQYACHCQYGAACHSVTGECFEDCEFGWMGKPTCQIQNIALDRTTRQDGHNTSVLAVDGVREQNGSTGRCTRAYSTSNVFRVKWYVDLGREYHIKQIKVFFRNDEPYNESRRKGVRVYVSNTPVFTNGALCYTSQLQNNKFFTPPDILTLNNCTHKARYVTVYNQRPMVNPAACPQTDYSCWANLELCEVEVYACAFGTYGPNCEHQCNCKGDTCDPETGLCPSGCSEGRMGPKCDQDCPSGLFGENCANFCGYCLGGEACDPVSGKCPDGRCEPGWEGDRCKQECKKYKYGDACQFDCGNCLGLKDCEKASGICQEGCHSNWYGPKCNFSCPIGTFGGACDNVCGNCADSAPCHSTTGACPDGCQPGYMSERCDIKCPRFTYGKGCFQRCGNCANGVTCNHATGMCPEGCMPGYTGERCDKVCEIGFYGENCQLPCNSCRDLKCHHVTGQCIDNCRPGWKNLPFCDQMCTPGMFGDQCINICGPCKDNQPCDHVTGECSNGCQAGWRGAQCSETCPLGTYGDQCLSECGHCVGNSTCNPEDGACPEGCRDGYIGDKCVSTKSEQAAPMTAVIGGTAGGAVFAVLLVVLAVILIRKTKEKSQANTTIDQNMNAQYANVMFGNLDELDDRSFRISASSAVYYNLDIERGISIHHLNDYIRSLEAEPEKYQTQFDELKDCPRFLHVEGQKKENKTKNRFLTTFPYDHSRVVLKFQRDKNGSDYINANFIDSMDERKKYIATQGPKTNTVADFWRMAWQEGVHQIIMLTNTIEDGKIKCETYWPEVEEPLTIGDVVVCLKSAKHFANYSIRQLTLSFEGEGRTIRQYHFTGWPDHGIPETLELVHFLKQVQSCEYYGQGPMLVHCSAGVGRTGTFIALDALYRHGQRIQFVEILGYIKRMRECRMSMIQNVDQYRLLHFALLEAFTYRETSVPLAEFMDYYRTTCREKPRLLYEEFQTLNDSKPRYVSMDWTAAITDENQLKNQSSAVLAVDQFRPYLNTYVPGTNDYINAVIIPSLQPAVDYIITQSPLPATIVDLWRLVYDHDIDVIVSLNSSDEEKSAKWWPSEGQTECYGPLYVRAVSTEALPQCFTSRFIQIFKKGSGETRGLTTYHLSDWPAERETPKTPQTILSVIREVQQTMTSTSRVLITCKDGAKCSGLFCALSLVLDRVKLEGRIDVFHTVRKLQIRRPQIVQSIEQYSWLYDAVVEQLNTAVYGNV</sequence>
<dbReference type="SUPFAM" id="SSF49785">
    <property type="entry name" value="Galactose-binding domain-like"/>
    <property type="match status" value="1"/>
</dbReference>
<keyword evidence="6" id="KW-1133">Transmembrane helix</keyword>
<evidence type="ECO:0000259" key="7">
    <source>
        <dbReference type="PROSITE" id="PS50055"/>
    </source>
</evidence>
<dbReference type="OrthoDB" id="6118243at2759"/>
<evidence type="ECO:0000259" key="8">
    <source>
        <dbReference type="PROSITE" id="PS50056"/>
    </source>
</evidence>
<dbReference type="InterPro" id="IPR050348">
    <property type="entry name" value="Protein-Tyr_Phosphatase"/>
</dbReference>